<dbReference type="RefSeq" id="XP_024582252.1">
    <property type="nucleotide sequence ID" value="XM_024716677.1"/>
</dbReference>
<dbReference type="Proteomes" id="UP000054928">
    <property type="component" value="Unassembled WGS sequence"/>
</dbReference>
<dbReference type="AlphaFoldDB" id="A0A0N7L724"/>
<dbReference type="OrthoDB" id="756206at2759"/>
<keyword evidence="1" id="KW-0479">Metal-binding</keyword>
<dbReference type="Gene3D" id="4.10.1110.10">
    <property type="entry name" value="AN1-like Zinc finger"/>
    <property type="match status" value="1"/>
</dbReference>
<organism evidence="7 8">
    <name type="scientific">Plasmopara halstedii</name>
    <name type="common">Downy mildew of sunflower</name>
    <dbReference type="NCBI Taxonomy" id="4781"/>
    <lineage>
        <taxon>Eukaryota</taxon>
        <taxon>Sar</taxon>
        <taxon>Stramenopiles</taxon>
        <taxon>Oomycota</taxon>
        <taxon>Peronosporomycetes</taxon>
        <taxon>Peronosporales</taxon>
        <taxon>Peronosporaceae</taxon>
        <taxon>Plasmopara</taxon>
    </lineage>
</organism>
<dbReference type="SUPFAM" id="SSF118310">
    <property type="entry name" value="AN1-like Zinc finger"/>
    <property type="match status" value="1"/>
</dbReference>
<dbReference type="InterPro" id="IPR035896">
    <property type="entry name" value="AN1-like_Znf"/>
</dbReference>
<keyword evidence="8" id="KW-1185">Reference proteome</keyword>
<dbReference type="EMBL" id="CCYD01001774">
    <property type="protein sequence ID" value="CEG45883.1"/>
    <property type="molecule type" value="Genomic_DNA"/>
</dbReference>
<evidence type="ECO:0000256" key="2">
    <source>
        <dbReference type="ARBA" id="ARBA00022771"/>
    </source>
</evidence>
<evidence type="ECO:0000256" key="3">
    <source>
        <dbReference type="ARBA" id="ARBA00022833"/>
    </source>
</evidence>
<dbReference type="STRING" id="4781.A0A0N7L724"/>
<dbReference type="InterPro" id="IPR000058">
    <property type="entry name" value="Znf_AN1"/>
</dbReference>
<dbReference type="GO" id="GO:0008270">
    <property type="term" value="F:zinc ion binding"/>
    <property type="evidence" value="ECO:0007669"/>
    <property type="project" value="UniProtKB-KW"/>
</dbReference>
<dbReference type="Pfam" id="PF01428">
    <property type="entry name" value="zf-AN1"/>
    <property type="match status" value="1"/>
</dbReference>
<dbReference type="OMA" id="CEIDYRA"/>
<keyword evidence="3" id="KW-0862">Zinc</keyword>
<proteinExistence type="predicted"/>
<dbReference type="PANTHER" id="PTHR10634">
    <property type="entry name" value="AN1-TYPE ZINC FINGER PROTEIN"/>
    <property type="match status" value="1"/>
</dbReference>
<evidence type="ECO:0000313" key="7">
    <source>
        <dbReference type="EMBL" id="CEG45883.1"/>
    </source>
</evidence>
<dbReference type="SMART" id="SM00154">
    <property type="entry name" value="ZnF_AN1"/>
    <property type="match status" value="1"/>
</dbReference>
<evidence type="ECO:0000259" key="6">
    <source>
        <dbReference type="PROSITE" id="PS51039"/>
    </source>
</evidence>
<sequence>MVTKTSTTSNAPAADTPASVSSASATSTATASSTVVASTPSPTPSDCLKTTPSGGASPSSVDVSPDDSVLASHPRFSRVSPVVLQSVKAITYRKSCLKRSTLSVLPLSTGSADGKPAKNVAEMTEVKVQDMNTFQKNRRRCWQCRAKVGLTAVKCRCDYTFCGKHRYAEEHNCAFNFKTAGKRKLQEENPVVVSPSKTVLNLWVFWAVASASLRCLIGANRNANVPTNVRSYDAKFRLELQLTFFVNSRFVLIPTALAGL</sequence>
<name>A0A0N7L724_PLAHL</name>
<evidence type="ECO:0000256" key="1">
    <source>
        <dbReference type="ARBA" id="ARBA00022723"/>
    </source>
</evidence>
<evidence type="ECO:0000313" key="8">
    <source>
        <dbReference type="Proteomes" id="UP000054928"/>
    </source>
</evidence>
<evidence type="ECO:0000256" key="4">
    <source>
        <dbReference type="PROSITE-ProRule" id="PRU00449"/>
    </source>
</evidence>
<protein>
    <submittedName>
        <fullName evidence="7">Zinc finger protein a20 domain-containing</fullName>
    </submittedName>
</protein>
<feature type="domain" description="AN1-type" evidence="6">
    <location>
        <begin position="135"/>
        <end position="181"/>
    </location>
</feature>
<dbReference type="GeneID" id="36397211"/>
<feature type="compositionally biased region" description="Polar residues" evidence="5">
    <location>
        <begin position="1"/>
        <end position="10"/>
    </location>
</feature>
<feature type="compositionally biased region" description="Low complexity" evidence="5">
    <location>
        <begin position="11"/>
        <end position="72"/>
    </location>
</feature>
<dbReference type="PANTHER" id="PTHR10634:SF67">
    <property type="entry name" value="AN1-TYPE ZINC FINGER PROTEIN 3"/>
    <property type="match status" value="1"/>
</dbReference>
<keyword evidence="2 4" id="KW-0863">Zinc-finger</keyword>
<feature type="region of interest" description="Disordered" evidence="5">
    <location>
        <begin position="1"/>
        <end position="72"/>
    </location>
</feature>
<accession>A0A0N7L724</accession>
<dbReference type="PROSITE" id="PS51039">
    <property type="entry name" value="ZF_AN1"/>
    <property type="match status" value="1"/>
</dbReference>
<reference evidence="8" key="1">
    <citation type="submission" date="2014-09" db="EMBL/GenBank/DDBJ databases">
        <authorList>
            <person name="Sharma Rahul"/>
            <person name="Thines Marco"/>
        </authorList>
    </citation>
    <scope>NUCLEOTIDE SEQUENCE [LARGE SCALE GENOMIC DNA]</scope>
</reference>
<dbReference type="InterPro" id="IPR050652">
    <property type="entry name" value="AN1_A20_ZnFinger"/>
</dbReference>
<evidence type="ECO:0000256" key="5">
    <source>
        <dbReference type="SAM" id="MobiDB-lite"/>
    </source>
</evidence>